<evidence type="ECO:0000313" key="1">
    <source>
        <dbReference type="EMBL" id="GAA0154579.1"/>
    </source>
</evidence>
<sequence>MEYAQYKVQHTLGVPRCGRAQVLCAHLASKICYSVKSTGTLCARSVVEHMLYVLAQGKRGKNFCPENLTRIGLLQIEIFYCEDGVEFLPLFVREEEASPELFVGSSLRYRSDFSSELESNEPPEFVCRIYWSLKSPKLSRSEELVARYRSVRLTSWVSCRFVVGEKRVAGAI</sequence>
<dbReference type="EMBL" id="BAABME010002428">
    <property type="protein sequence ID" value="GAA0154579.1"/>
    <property type="molecule type" value="Genomic_DNA"/>
</dbReference>
<organism evidence="1 2">
    <name type="scientific">Lithospermum erythrorhizon</name>
    <name type="common">Purple gromwell</name>
    <name type="synonym">Lithospermum officinale var. erythrorhizon</name>
    <dbReference type="NCBI Taxonomy" id="34254"/>
    <lineage>
        <taxon>Eukaryota</taxon>
        <taxon>Viridiplantae</taxon>
        <taxon>Streptophyta</taxon>
        <taxon>Embryophyta</taxon>
        <taxon>Tracheophyta</taxon>
        <taxon>Spermatophyta</taxon>
        <taxon>Magnoliopsida</taxon>
        <taxon>eudicotyledons</taxon>
        <taxon>Gunneridae</taxon>
        <taxon>Pentapetalae</taxon>
        <taxon>asterids</taxon>
        <taxon>lamiids</taxon>
        <taxon>Boraginales</taxon>
        <taxon>Boraginaceae</taxon>
        <taxon>Boraginoideae</taxon>
        <taxon>Lithospermeae</taxon>
        <taxon>Lithospermum</taxon>
    </lineage>
</organism>
<accession>A0AAV3PS15</accession>
<name>A0AAV3PS15_LITER</name>
<evidence type="ECO:0000313" key="2">
    <source>
        <dbReference type="Proteomes" id="UP001454036"/>
    </source>
</evidence>
<keyword evidence="2" id="KW-1185">Reference proteome</keyword>
<protein>
    <submittedName>
        <fullName evidence="1">Uncharacterized protein</fullName>
    </submittedName>
</protein>
<dbReference type="Proteomes" id="UP001454036">
    <property type="component" value="Unassembled WGS sequence"/>
</dbReference>
<comment type="caution">
    <text evidence="1">The sequence shown here is derived from an EMBL/GenBank/DDBJ whole genome shotgun (WGS) entry which is preliminary data.</text>
</comment>
<reference evidence="1 2" key="1">
    <citation type="submission" date="2024-01" db="EMBL/GenBank/DDBJ databases">
        <title>The complete chloroplast genome sequence of Lithospermum erythrorhizon: insights into the phylogenetic relationship among Boraginaceae species and the maternal lineages of purple gromwells.</title>
        <authorList>
            <person name="Okada T."/>
            <person name="Watanabe K."/>
        </authorList>
    </citation>
    <scope>NUCLEOTIDE SEQUENCE [LARGE SCALE GENOMIC DNA]</scope>
</reference>
<gene>
    <name evidence="1" type="ORF">LIER_12519</name>
</gene>
<proteinExistence type="predicted"/>
<dbReference type="AlphaFoldDB" id="A0AAV3PS15"/>